<evidence type="ECO:0000313" key="6">
    <source>
        <dbReference type="Proteomes" id="UP000008136"/>
    </source>
</evidence>
<dbReference type="AlphaFoldDB" id="F2KNZ7"/>
<dbReference type="RefSeq" id="WP_013682981.1">
    <property type="nucleotide sequence ID" value="NC_015320.1"/>
</dbReference>
<dbReference type="Gene3D" id="1.10.275.10">
    <property type="entry name" value="Fumarase/aspartase (N-terminal domain)"/>
    <property type="match status" value="1"/>
</dbReference>
<organism evidence="5 6">
    <name type="scientific">Archaeoglobus veneficus (strain DSM 11195 / SNP6)</name>
    <dbReference type="NCBI Taxonomy" id="693661"/>
    <lineage>
        <taxon>Archaea</taxon>
        <taxon>Methanobacteriati</taxon>
        <taxon>Methanobacteriota</taxon>
        <taxon>Archaeoglobi</taxon>
        <taxon>Archaeoglobales</taxon>
        <taxon>Archaeoglobaceae</taxon>
        <taxon>Archaeoglobus</taxon>
    </lineage>
</organism>
<dbReference type="InterPro" id="IPR029419">
    <property type="entry name" value="Arg_succ_lyase_C"/>
</dbReference>
<dbReference type="CDD" id="cd01359">
    <property type="entry name" value="Argininosuccinate_lyase"/>
    <property type="match status" value="1"/>
</dbReference>
<dbReference type="NCBIfam" id="TIGR00838">
    <property type="entry name" value="argH"/>
    <property type="match status" value="1"/>
</dbReference>
<dbReference type="Pfam" id="PF00206">
    <property type="entry name" value="Lyase_1"/>
    <property type="match status" value="1"/>
</dbReference>
<dbReference type="Proteomes" id="UP000008136">
    <property type="component" value="Chromosome"/>
</dbReference>
<feature type="domain" description="Fumarate lyase N-terminal" evidence="3">
    <location>
        <begin position="13"/>
        <end position="293"/>
    </location>
</feature>
<comment type="catalytic activity">
    <reaction evidence="1">
        <text>2-(N(omega)-L-arginino)succinate = fumarate + L-arginine</text>
        <dbReference type="Rhea" id="RHEA:24020"/>
        <dbReference type="ChEBI" id="CHEBI:29806"/>
        <dbReference type="ChEBI" id="CHEBI:32682"/>
        <dbReference type="ChEBI" id="CHEBI:57472"/>
        <dbReference type="EC" id="4.3.2.1"/>
    </reaction>
</comment>
<keyword evidence="1 5" id="KW-0456">Lyase</keyword>
<proteinExistence type="inferred from homology"/>
<keyword evidence="6" id="KW-1185">Reference proteome</keyword>
<dbReference type="PANTHER" id="PTHR43814">
    <property type="entry name" value="ARGININOSUCCINATE LYASE"/>
    <property type="match status" value="1"/>
</dbReference>
<dbReference type="Gene3D" id="1.20.200.10">
    <property type="entry name" value="Fumarase/aspartase (Central domain)"/>
    <property type="match status" value="1"/>
</dbReference>
<evidence type="ECO:0000259" key="3">
    <source>
        <dbReference type="Pfam" id="PF00206"/>
    </source>
</evidence>
<accession>F2KNZ7</accession>
<dbReference type="STRING" id="693661.Arcve_0270"/>
<reference evidence="5 6" key="1">
    <citation type="submission" date="2011-03" db="EMBL/GenBank/DDBJ databases">
        <title>The complete genome of Archaeoglobus veneficus SNP6.</title>
        <authorList>
            <consortium name="US DOE Joint Genome Institute (JGI-PGF)"/>
            <person name="Lucas S."/>
            <person name="Copeland A."/>
            <person name="Lapidus A."/>
            <person name="Bruce D."/>
            <person name="Goodwin L."/>
            <person name="Pitluck S."/>
            <person name="Kyrpides N."/>
            <person name="Mavromatis K."/>
            <person name="Pagani I."/>
            <person name="Ivanova N."/>
            <person name="Mikhailova N."/>
            <person name="Lu M."/>
            <person name="Detter J.C."/>
            <person name="Tapia R."/>
            <person name="Han C."/>
            <person name="Land M."/>
            <person name="Hauser L."/>
            <person name="Markowitz V."/>
            <person name="Cheng J.-F."/>
            <person name="Hugenholtz P."/>
            <person name="Woyke T."/>
            <person name="Wu D."/>
            <person name="Spring S."/>
            <person name="Brambilla E."/>
            <person name="Klenk H.-P."/>
            <person name="Eisen J.A."/>
        </authorList>
    </citation>
    <scope>NUCLEOTIDE SEQUENCE [LARGE SCALE GENOMIC DNA]</scope>
    <source>
        <strain>SNP6</strain>
    </source>
</reference>
<gene>
    <name evidence="1" type="primary">argH</name>
    <name evidence="5" type="ordered locus">Arcve_0270</name>
</gene>
<dbReference type="InterPro" id="IPR022761">
    <property type="entry name" value="Fumarate_lyase_N"/>
</dbReference>
<comment type="pathway">
    <text evidence="1">Amino-acid biosynthesis; L-arginine biosynthesis; L-arginine from L-ornithine and carbamoyl phosphate: step 3/3.</text>
</comment>
<name>F2KNZ7_ARCVS</name>
<dbReference type="PRINTS" id="PR00149">
    <property type="entry name" value="FUMRATELYASE"/>
</dbReference>
<dbReference type="GO" id="GO:0005829">
    <property type="term" value="C:cytosol"/>
    <property type="evidence" value="ECO:0007669"/>
    <property type="project" value="TreeGrafter"/>
</dbReference>
<dbReference type="InterPro" id="IPR024083">
    <property type="entry name" value="Fumarase/histidase_N"/>
</dbReference>
<dbReference type="EMBL" id="CP002588">
    <property type="protein sequence ID" value="AEA46305.1"/>
    <property type="molecule type" value="Genomic_DNA"/>
</dbReference>
<keyword evidence="1" id="KW-0963">Cytoplasm</keyword>
<comment type="subcellular location">
    <subcellularLocation>
        <location evidence="1">Cytoplasm</location>
    </subcellularLocation>
</comment>
<keyword evidence="1" id="KW-0055">Arginine biosynthesis</keyword>
<dbReference type="eggNOG" id="arCOG01748">
    <property type="taxonomic scope" value="Archaea"/>
</dbReference>
<dbReference type="HAMAP" id="MF_00006">
    <property type="entry name" value="Arg_succ_lyase"/>
    <property type="match status" value="1"/>
</dbReference>
<dbReference type="GO" id="GO:0042450">
    <property type="term" value="P:L-arginine biosynthetic process via ornithine"/>
    <property type="evidence" value="ECO:0007669"/>
    <property type="project" value="UniProtKB-UniRule"/>
</dbReference>
<keyword evidence="1" id="KW-0028">Amino-acid biosynthesis</keyword>
<comment type="similarity">
    <text evidence="1">Belongs to the lyase 1 family. Argininosuccinate lyase subfamily.</text>
</comment>
<dbReference type="GeneID" id="10393364"/>
<dbReference type="OrthoDB" id="27337at2157"/>
<dbReference type="Gene3D" id="1.10.40.30">
    <property type="entry name" value="Fumarase/aspartase (C-terminal domain)"/>
    <property type="match status" value="1"/>
</dbReference>
<dbReference type="KEGG" id="ave:Arcve_0270"/>
<dbReference type="GO" id="GO:0004056">
    <property type="term" value="F:argininosuccinate lyase activity"/>
    <property type="evidence" value="ECO:0007669"/>
    <property type="project" value="UniProtKB-UniRule"/>
</dbReference>
<evidence type="ECO:0000256" key="2">
    <source>
        <dbReference type="NCBIfam" id="TIGR00838"/>
    </source>
</evidence>
<dbReference type="EC" id="4.3.2.1" evidence="1 2"/>
<evidence type="ECO:0000256" key="1">
    <source>
        <dbReference type="HAMAP-Rule" id="MF_00006"/>
    </source>
</evidence>
<dbReference type="InterPro" id="IPR009049">
    <property type="entry name" value="Argininosuccinate_lyase"/>
</dbReference>
<dbReference type="SUPFAM" id="SSF48557">
    <property type="entry name" value="L-aspartase-like"/>
    <property type="match status" value="1"/>
</dbReference>
<evidence type="ECO:0000313" key="5">
    <source>
        <dbReference type="EMBL" id="AEA46305.1"/>
    </source>
</evidence>
<dbReference type="Pfam" id="PF14698">
    <property type="entry name" value="ASL_C2"/>
    <property type="match status" value="1"/>
</dbReference>
<feature type="domain" description="Argininosuccinate lyase C-terminal" evidence="4">
    <location>
        <begin position="356"/>
        <end position="391"/>
    </location>
</feature>
<dbReference type="InterPro" id="IPR008948">
    <property type="entry name" value="L-Aspartase-like"/>
</dbReference>
<dbReference type="InterPro" id="IPR000362">
    <property type="entry name" value="Fumarate_lyase_fam"/>
</dbReference>
<sequence>MSVVRSRLKGEMDRLALTLTSSLEHDRNIFFYDILVDLAHVLTLLKAGHISSEDAIPILKAILEVRDEGMPEGGEDVHEAIEARIIEKAGSAGMKMHTARSRNDEIATCLRLFARDSLLHLAYSLLNLREVLLNRAEEYIDAVMPGFTHLQYAQPTKLSHHLIAYHDMITRDFQRCMDAFKRINLCPLGSAAFASTPFQLDRHYTAKLLGFDGIVENSEDATASRDFLIESIFVSTSVMLTLSRIAEEIILWASEFGFVELPDEYASSSSIMPQKKNPDVAEIVRAKAGKLTGNLMAAMAIYKAMPLSYNRDFQEMNPLLYDSLQCVNLSCDVMAGMLEKVKFRTDVMEEKAGRGFSVATHIADELVKLGVPFRKAHRIVGRLSLNPSYENLKKIMEEEGLEPMDEENFKRCMDVKEVVEARKNIGGTSKEEIRQMLEDRLSALEKDADMVAGLAERISRALEELYREVEMILGGTVEKSGKVKSE</sequence>
<evidence type="ECO:0000259" key="4">
    <source>
        <dbReference type="Pfam" id="PF14698"/>
    </source>
</evidence>
<dbReference type="UniPathway" id="UPA00068">
    <property type="reaction ID" value="UER00114"/>
</dbReference>
<protein>
    <recommendedName>
        <fullName evidence="1 2">Argininosuccinate lyase</fullName>
        <shortName evidence="1">ASAL</shortName>
        <ecNumber evidence="1 2">4.3.2.1</ecNumber>
    </recommendedName>
    <alternativeName>
        <fullName evidence="1">Arginosuccinase</fullName>
    </alternativeName>
</protein>
<dbReference type="HOGENOM" id="CLU_027272_2_3_2"/>
<dbReference type="PRINTS" id="PR00145">
    <property type="entry name" value="ARGSUCLYASE"/>
</dbReference>
<dbReference type="PANTHER" id="PTHR43814:SF1">
    <property type="entry name" value="ARGININOSUCCINATE LYASE"/>
    <property type="match status" value="1"/>
</dbReference>